<dbReference type="Proteomes" id="UP000008063">
    <property type="component" value="Unassembled WGS sequence"/>
</dbReference>
<feature type="transmembrane region" description="Helical" evidence="4">
    <location>
        <begin position="138"/>
        <end position="162"/>
    </location>
</feature>
<feature type="transmembrane region" description="Helical" evidence="4">
    <location>
        <begin position="317"/>
        <end position="335"/>
    </location>
</feature>
<feature type="transmembrane region" description="Helical" evidence="4">
    <location>
        <begin position="286"/>
        <end position="305"/>
    </location>
</feature>
<sequence>MSFSTQTHVSSTELAGIAGSSTEENGLHHDDIQNEKSKEGKELNQATPDQPEIGPGSGQGQPLEFPEGGFRGWATVFGAESSSAISWIGSVNAFLVIASGLVVGRLYDRGYFYSLAIGGALLYSFSLFMLSLAKPNQYYQIFLSQSLGAGIGAGMIYIPSIAVVSHYFQRRRSLVMTLVASGSSLGSILHPIMLNNTLNGPLGFGNSVRASAGLISGLLVVSCLTMRPRLPPPATRTNYLLAAKKFSHDSAFVLATLGMPLFTMGYYFPLFYIQLDSITHGLNQTFSFYSLVILNASSLVGRISSGFLADYFGVPNMVIVSMFGGAVSILGMIGLSSLASVVILGIIYGWFAGVYIALMAPLITVLTDDFSELGARMGIAFAITGLGGLIGQPIAGALLTNDYIWWRPALFCGWMLLINRDENRPWTSEASTIGTIEGEGLKSSLAPIFII</sequence>
<comment type="subcellular location">
    <subcellularLocation>
        <location evidence="1">Membrane</location>
        <topology evidence="1">Multi-pass membrane protein</topology>
    </subcellularLocation>
</comment>
<feature type="transmembrane region" description="Helical" evidence="4">
    <location>
        <begin position="378"/>
        <end position="397"/>
    </location>
</feature>
<dbReference type="PANTHER" id="PTHR11360">
    <property type="entry name" value="MONOCARBOXYLATE TRANSPORTER"/>
    <property type="match status" value="1"/>
</dbReference>
<evidence type="ECO:0000256" key="1">
    <source>
        <dbReference type="ARBA" id="ARBA00004141"/>
    </source>
</evidence>
<dbReference type="OMA" id="THGLDKT"/>
<name>F8PQV2_SERL3</name>
<evidence type="ECO:0000313" key="7">
    <source>
        <dbReference type="Proteomes" id="UP000008063"/>
    </source>
</evidence>
<dbReference type="STRING" id="936435.F8PQV2"/>
<dbReference type="EMBL" id="GL945477">
    <property type="protein sequence ID" value="EGO02296.1"/>
    <property type="molecule type" value="Genomic_DNA"/>
</dbReference>
<feature type="region of interest" description="Disordered" evidence="3">
    <location>
        <begin position="1"/>
        <end position="61"/>
    </location>
</feature>
<keyword evidence="4" id="KW-0812">Transmembrane</keyword>
<evidence type="ECO:0000256" key="2">
    <source>
        <dbReference type="ARBA" id="ARBA00006727"/>
    </source>
</evidence>
<organism evidence="7">
    <name type="scientific">Serpula lacrymans var. lacrymans (strain S7.3)</name>
    <name type="common">Dry rot fungus</name>
    <dbReference type="NCBI Taxonomy" id="936435"/>
    <lineage>
        <taxon>Eukaryota</taxon>
        <taxon>Fungi</taxon>
        <taxon>Dikarya</taxon>
        <taxon>Basidiomycota</taxon>
        <taxon>Agaricomycotina</taxon>
        <taxon>Agaricomycetes</taxon>
        <taxon>Agaricomycetidae</taxon>
        <taxon>Boletales</taxon>
        <taxon>Coniophorineae</taxon>
        <taxon>Serpulaceae</taxon>
        <taxon>Serpula</taxon>
    </lineage>
</organism>
<dbReference type="HOGENOM" id="CLU_001265_1_1_1"/>
<feature type="transmembrane region" description="Helical" evidence="4">
    <location>
        <begin position="174"/>
        <end position="192"/>
    </location>
</feature>
<dbReference type="PROSITE" id="PS50850">
    <property type="entry name" value="MFS"/>
    <property type="match status" value="1"/>
</dbReference>
<evidence type="ECO:0000256" key="4">
    <source>
        <dbReference type="SAM" id="Phobius"/>
    </source>
</evidence>
<dbReference type="InterPro" id="IPR020846">
    <property type="entry name" value="MFS_dom"/>
</dbReference>
<feature type="transmembrane region" description="Helical" evidence="4">
    <location>
        <begin position="251"/>
        <end position="274"/>
    </location>
</feature>
<dbReference type="SUPFAM" id="SSF103473">
    <property type="entry name" value="MFS general substrate transporter"/>
    <property type="match status" value="1"/>
</dbReference>
<dbReference type="Pfam" id="PF07690">
    <property type="entry name" value="MFS_1"/>
    <property type="match status" value="1"/>
</dbReference>
<dbReference type="InParanoid" id="F8PQV2"/>
<dbReference type="GO" id="GO:0016020">
    <property type="term" value="C:membrane"/>
    <property type="evidence" value="ECO:0007669"/>
    <property type="project" value="UniProtKB-SubCell"/>
</dbReference>
<feature type="transmembrane region" description="Helical" evidence="4">
    <location>
        <begin position="84"/>
        <end position="104"/>
    </location>
</feature>
<comment type="similarity">
    <text evidence="2">Belongs to the major facilitator superfamily. Monocarboxylate porter (TC 2.A.1.13) family.</text>
</comment>
<dbReference type="eggNOG" id="KOG2504">
    <property type="taxonomic scope" value="Eukaryota"/>
</dbReference>
<dbReference type="InterPro" id="IPR036259">
    <property type="entry name" value="MFS_trans_sf"/>
</dbReference>
<feature type="transmembrane region" description="Helical" evidence="4">
    <location>
        <begin position="111"/>
        <end position="132"/>
    </location>
</feature>
<feature type="transmembrane region" description="Helical" evidence="4">
    <location>
        <begin position="341"/>
        <end position="366"/>
    </location>
</feature>
<protein>
    <recommendedName>
        <fullName evidence="5">Major facilitator superfamily (MFS) profile domain-containing protein</fullName>
    </recommendedName>
</protein>
<evidence type="ECO:0000256" key="3">
    <source>
        <dbReference type="SAM" id="MobiDB-lite"/>
    </source>
</evidence>
<feature type="domain" description="Major facilitator superfamily (MFS) profile" evidence="5">
    <location>
        <begin position="1"/>
        <end position="451"/>
    </location>
</feature>
<dbReference type="AlphaFoldDB" id="F8PQV2"/>
<evidence type="ECO:0000259" key="5">
    <source>
        <dbReference type="PROSITE" id="PS50850"/>
    </source>
</evidence>
<evidence type="ECO:0000313" key="6">
    <source>
        <dbReference type="EMBL" id="EGO02296.1"/>
    </source>
</evidence>
<keyword evidence="4" id="KW-1133">Transmembrane helix</keyword>
<dbReference type="Gene3D" id="1.20.1250.20">
    <property type="entry name" value="MFS general substrate transporter like domains"/>
    <property type="match status" value="2"/>
</dbReference>
<feature type="compositionally biased region" description="Basic and acidic residues" evidence="3">
    <location>
        <begin position="25"/>
        <end position="42"/>
    </location>
</feature>
<gene>
    <name evidence="6" type="ORF">SERLA73DRAFT_71438</name>
</gene>
<feature type="compositionally biased region" description="Polar residues" evidence="3">
    <location>
        <begin position="1"/>
        <end position="24"/>
    </location>
</feature>
<dbReference type="InterPro" id="IPR050327">
    <property type="entry name" value="Proton-linked_MCT"/>
</dbReference>
<reference evidence="7" key="1">
    <citation type="journal article" date="2011" name="Science">
        <title>The plant cell wall-decomposing machinery underlies the functional diversity of forest fungi.</title>
        <authorList>
            <person name="Eastwood D.C."/>
            <person name="Floudas D."/>
            <person name="Binder M."/>
            <person name="Majcherczyk A."/>
            <person name="Schneider P."/>
            <person name="Aerts A."/>
            <person name="Asiegbu F.O."/>
            <person name="Baker S.E."/>
            <person name="Barry K."/>
            <person name="Bendiksby M."/>
            <person name="Blumentritt M."/>
            <person name="Coutinho P.M."/>
            <person name="Cullen D."/>
            <person name="de Vries R.P."/>
            <person name="Gathman A."/>
            <person name="Goodell B."/>
            <person name="Henrissat B."/>
            <person name="Ihrmark K."/>
            <person name="Kauserud H."/>
            <person name="Kohler A."/>
            <person name="LaButti K."/>
            <person name="Lapidus A."/>
            <person name="Lavin J.L."/>
            <person name="Lee Y.-H."/>
            <person name="Lindquist E."/>
            <person name="Lilly W."/>
            <person name="Lucas S."/>
            <person name="Morin E."/>
            <person name="Murat C."/>
            <person name="Oguiza J.A."/>
            <person name="Park J."/>
            <person name="Pisabarro A.G."/>
            <person name="Riley R."/>
            <person name="Rosling A."/>
            <person name="Salamov A."/>
            <person name="Schmidt O."/>
            <person name="Schmutz J."/>
            <person name="Skrede I."/>
            <person name="Stenlid J."/>
            <person name="Wiebenga A."/>
            <person name="Xie X."/>
            <person name="Kuees U."/>
            <person name="Hibbett D.S."/>
            <person name="Hoffmeister D."/>
            <person name="Hoegberg N."/>
            <person name="Martin F."/>
            <person name="Grigoriev I.V."/>
            <person name="Watkinson S.C."/>
        </authorList>
    </citation>
    <scope>NUCLEOTIDE SEQUENCE [LARGE SCALE GENOMIC DNA]</scope>
    <source>
        <strain evidence="7">strain S7.3</strain>
    </source>
</reference>
<dbReference type="GO" id="GO:0022857">
    <property type="term" value="F:transmembrane transporter activity"/>
    <property type="evidence" value="ECO:0007669"/>
    <property type="project" value="InterPro"/>
</dbReference>
<dbReference type="InterPro" id="IPR011701">
    <property type="entry name" value="MFS"/>
</dbReference>
<keyword evidence="4" id="KW-0472">Membrane</keyword>
<accession>F8PQV2</accession>
<keyword evidence="7" id="KW-1185">Reference proteome</keyword>
<dbReference type="OrthoDB" id="6499973at2759"/>
<dbReference type="PANTHER" id="PTHR11360:SF284">
    <property type="entry name" value="EG:103B4.3 PROTEIN-RELATED"/>
    <property type="match status" value="1"/>
</dbReference>
<proteinExistence type="inferred from homology"/>